<feature type="region of interest" description="Disordered" evidence="1">
    <location>
        <begin position="1"/>
        <end position="31"/>
    </location>
</feature>
<keyword evidence="2" id="KW-1185">Reference proteome</keyword>
<evidence type="ECO:0000313" key="2">
    <source>
        <dbReference type="Proteomes" id="UP000050741"/>
    </source>
</evidence>
<proteinExistence type="predicted"/>
<evidence type="ECO:0000256" key="1">
    <source>
        <dbReference type="SAM" id="MobiDB-lite"/>
    </source>
</evidence>
<organism evidence="2 3">
    <name type="scientific">Globodera pallida</name>
    <name type="common">Potato cyst nematode worm</name>
    <name type="synonym">Heterodera pallida</name>
    <dbReference type="NCBI Taxonomy" id="36090"/>
    <lineage>
        <taxon>Eukaryota</taxon>
        <taxon>Metazoa</taxon>
        <taxon>Ecdysozoa</taxon>
        <taxon>Nematoda</taxon>
        <taxon>Chromadorea</taxon>
        <taxon>Rhabditida</taxon>
        <taxon>Tylenchina</taxon>
        <taxon>Tylenchomorpha</taxon>
        <taxon>Tylenchoidea</taxon>
        <taxon>Heteroderidae</taxon>
        <taxon>Heteroderinae</taxon>
        <taxon>Globodera</taxon>
    </lineage>
</organism>
<sequence>MGSEIEHNGADAIRQYHEELEERARDESARAIAEKDRQNEVIVEQLEELEEFANNSDLMVVKVLDVVAKDVRNGLEEEEEETEDGGIRIGEDFVNVRFVTVRLVTDHFVTEF</sequence>
<protein>
    <submittedName>
        <fullName evidence="3">Nucleotide exchange factor GrpE</fullName>
    </submittedName>
</protein>
<reference evidence="2" key="1">
    <citation type="submission" date="2013-12" db="EMBL/GenBank/DDBJ databases">
        <authorList>
            <person name="Aslett M."/>
        </authorList>
    </citation>
    <scope>NUCLEOTIDE SEQUENCE [LARGE SCALE GENOMIC DNA]</scope>
    <source>
        <strain evidence="2">Lindley</strain>
    </source>
</reference>
<dbReference type="Proteomes" id="UP000050741">
    <property type="component" value="Unassembled WGS sequence"/>
</dbReference>
<dbReference type="AlphaFoldDB" id="A0A183CH52"/>
<dbReference type="WBParaSite" id="GPLIN_001220800">
    <property type="protein sequence ID" value="GPLIN_001220800"/>
    <property type="gene ID" value="GPLIN_001220800"/>
</dbReference>
<accession>A0A183CH52</accession>
<name>A0A183CH52_GLOPA</name>
<reference evidence="2" key="2">
    <citation type="submission" date="2014-05" db="EMBL/GenBank/DDBJ databases">
        <title>The genome and life-stage specific transcriptomes of Globodera pallida elucidate key aspects of plant parasitism by a cyst nematode.</title>
        <authorList>
            <person name="Cotton J.A."/>
            <person name="Lilley C.J."/>
            <person name="Jones L.M."/>
            <person name="Kikuchi T."/>
            <person name="Reid A.J."/>
            <person name="Thorpe P."/>
            <person name="Tsai I.J."/>
            <person name="Beasley H."/>
            <person name="Blok V."/>
            <person name="Cock P.J.A."/>
            <person name="Van den Akker S.E."/>
            <person name="Holroyd N."/>
            <person name="Hunt M."/>
            <person name="Mantelin S."/>
            <person name="Naghra H."/>
            <person name="Pain A."/>
            <person name="Palomares-Rius J.E."/>
            <person name="Zarowiecki M."/>
            <person name="Berriman M."/>
            <person name="Jones J.T."/>
            <person name="Urwin P.E."/>
        </authorList>
    </citation>
    <scope>NUCLEOTIDE SEQUENCE [LARGE SCALE GENOMIC DNA]</scope>
    <source>
        <strain evidence="2">Lindley</strain>
    </source>
</reference>
<evidence type="ECO:0000313" key="3">
    <source>
        <dbReference type="WBParaSite" id="GPLIN_001220800"/>
    </source>
</evidence>
<reference evidence="3" key="3">
    <citation type="submission" date="2016-06" db="UniProtKB">
        <authorList>
            <consortium name="WormBaseParasite"/>
        </authorList>
    </citation>
    <scope>IDENTIFICATION</scope>
</reference>